<reference evidence="5 6" key="1">
    <citation type="submission" date="2022-05" db="EMBL/GenBank/DDBJ databases">
        <title>Sporolactobacillus sp nov CPB3-1, isolated from tree bark (Mangifera indica L.).</title>
        <authorList>
            <person name="Phuengjayaem S."/>
            <person name="Tanasupawat S."/>
        </authorList>
    </citation>
    <scope>NUCLEOTIDE SEQUENCE [LARGE SCALE GENOMIC DNA]</scope>
    <source>
        <strain evidence="5 6">CPB3-1</strain>
    </source>
</reference>
<dbReference type="PROSITE" id="PS01081">
    <property type="entry name" value="HTH_TETR_1"/>
    <property type="match status" value="1"/>
</dbReference>
<evidence type="ECO:0000259" key="4">
    <source>
        <dbReference type="PROSITE" id="PS50977"/>
    </source>
</evidence>
<feature type="transmembrane region" description="Helical" evidence="3">
    <location>
        <begin position="146"/>
        <end position="164"/>
    </location>
</feature>
<dbReference type="PANTHER" id="PTHR43479">
    <property type="entry name" value="ACREF/ENVCD OPERON REPRESSOR-RELATED"/>
    <property type="match status" value="1"/>
</dbReference>
<dbReference type="Proteomes" id="UP001203004">
    <property type="component" value="Unassembled WGS sequence"/>
</dbReference>
<proteinExistence type="predicted"/>
<dbReference type="InterPro" id="IPR009057">
    <property type="entry name" value="Homeodomain-like_sf"/>
</dbReference>
<evidence type="ECO:0000256" key="2">
    <source>
        <dbReference type="PROSITE-ProRule" id="PRU00335"/>
    </source>
</evidence>
<dbReference type="InterPro" id="IPR050624">
    <property type="entry name" value="HTH-type_Tx_Regulator"/>
</dbReference>
<dbReference type="PROSITE" id="PS50977">
    <property type="entry name" value="HTH_TETR_2"/>
    <property type="match status" value="1"/>
</dbReference>
<evidence type="ECO:0000313" key="5">
    <source>
        <dbReference type="EMBL" id="MCL1632506.1"/>
    </source>
</evidence>
<keyword evidence="6" id="KW-1185">Reference proteome</keyword>
<dbReference type="PANTHER" id="PTHR43479:SF11">
    <property type="entry name" value="ACREF_ENVCD OPERON REPRESSOR-RELATED"/>
    <property type="match status" value="1"/>
</dbReference>
<dbReference type="InterPro" id="IPR036271">
    <property type="entry name" value="Tet_transcr_reg_TetR-rel_C_sf"/>
</dbReference>
<dbReference type="EMBL" id="JAMAST010000016">
    <property type="protein sequence ID" value="MCL1632506.1"/>
    <property type="molecule type" value="Genomic_DNA"/>
</dbReference>
<dbReference type="SUPFAM" id="SSF48498">
    <property type="entry name" value="Tetracyclin repressor-like, C-terminal domain"/>
    <property type="match status" value="1"/>
</dbReference>
<sequence length="196" mass="22172">MNKRELQRQQTRATILTAADHIYAAHGFIRPSTQMIAKEAGVAHGTVFLHFQSQEKLILAVIEHLGMALTAQIHEASEPGHSLSDILRTHLDAIEASEALYTHLILDLPQLPEEAQQTVIGIQSVIAHHMDQVIGQLKKEKKIKDLSFSFLFTTWIGLIHYYLMNRRLFAPHGSVLAFYKDQLIANFIKLLEVDCK</sequence>
<keyword evidence="3" id="KW-0812">Transmembrane</keyword>
<keyword evidence="3" id="KW-0472">Membrane</keyword>
<dbReference type="SUPFAM" id="SSF46689">
    <property type="entry name" value="Homeodomain-like"/>
    <property type="match status" value="1"/>
</dbReference>
<feature type="domain" description="HTH tetR-type" evidence="4">
    <location>
        <begin position="9"/>
        <end position="69"/>
    </location>
</feature>
<evidence type="ECO:0000313" key="6">
    <source>
        <dbReference type="Proteomes" id="UP001203004"/>
    </source>
</evidence>
<comment type="caution">
    <text evidence="5">The sequence shown here is derived from an EMBL/GenBank/DDBJ whole genome shotgun (WGS) entry which is preliminary data.</text>
</comment>
<name>A0ABT0MCA4_9BACL</name>
<evidence type="ECO:0000256" key="3">
    <source>
        <dbReference type="SAM" id="Phobius"/>
    </source>
</evidence>
<dbReference type="InterPro" id="IPR023772">
    <property type="entry name" value="DNA-bd_HTH_TetR-type_CS"/>
</dbReference>
<keyword evidence="1 2" id="KW-0238">DNA-binding</keyword>
<dbReference type="Pfam" id="PF00440">
    <property type="entry name" value="TetR_N"/>
    <property type="match status" value="1"/>
</dbReference>
<accession>A0ABT0MCA4</accession>
<protein>
    <submittedName>
        <fullName evidence="5">TetR/AcrR family transcriptional regulator</fullName>
    </submittedName>
</protein>
<dbReference type="PRINTS" id="PR00455">
    <property type="entry name" value="HTHTETR"/>
</dbReference>
<gene>
    <name evidence="5" type="ORF">M3N64_11310</name>
</gene>
<organism evidence="5 6">
    <name type="scientific">Sporolactobacillus mangiferae</name>
    <dbReference type="NCBI Taxonomy" id="2940498"/>
    <lineage>
        <taxon>Bacteria</taxon>
        <taxon>Bacillati</taxon>
        <taxon>Bacillota</taxon>
        <taxon>Bacilli</taxon>
        <taxon>Bacillales</taxon>
        <taxon>Sporolactobacillaceae</taxon>
        <taxon>Sporolactobacillus</taxon>
    </lineage>
</organism>
<dbReference type="Gene3D" id="1.10.357.10">
    <property type="entry name" value="Tetracycline Repressor, domain 2"/>
    <property type="match status" value="1"/>
</dbReference>
<dbReference type="RefSeq" id="WP_249102279.1">
    <property type="nucleotide sequence ID" value="NZ_JAMAST010000016.1"/>
</dbReference>
<feature type="DNA-binding region" description="H-T-H motif" evidence="2">
    <location>
        <begin position="32"/>
        <end position="51"/>
    </location>
</feature>
<evidence type="ECO:0000256" key="1">
    <source>
        <dbReference type="ARBA" id="ARBA00023125"/>
    </source>
</evidence>
<keyword evidence="3" id="KW-1133">Transmembrane helix</keyword>
<dbReference type="InterPro" id="IPR001647">
    <property type="entry name" value="HTH_TetR"/>
</dbReference>